<dbReference type="GO" id="GO:0046872">
    <property type="term" value="F:metal ion binding"/>
    <property type="evidence" value="ECO:0007669"/>
    <property type="project" value="UniProtKB-KW"/>
</dbReference>
<dbReference type="STRING" id="1428644.BIV57_12940"/>
<dbReference type="Gene3D" id="1.10.150.240">
    <property type="entry name" value="Putative phosphatase, domain 2"/>
    <property type="match status" value="1"/>
</dbReference>
<dbReference type="CDD" id="cd07505">
    <property type="entry name" value="HAD_BPGM-like"/>
    <property type="match status" value="1"/>
</dbReference>
<dbReference type="InterPro" id="IPR006439">
    <property type="entry name" value="HAD-SF_hydro_IA"/>
</dbReference>
<sequence length="199" mass="19605">MDGTLVGTERQWLAVGAALLPEGTPQAAVESLAGMGFPEASEALTALGADPAAVTEAALDAAFTARVRAEGVSVRPGALELLDAARALGVPIALVTASERHLAEHVVGAALGAWRFAVMVAGAEAGAGKPAPDPYLKAAAELGVAAEDCLAVEDTLTGVTAAVAAGCRVVAVPSVAGSIAAGERVTLRDTLVGFDLASA</sequence>
<evidence type="ECO:0000256" key="2">
    <source>
        <dbReference type="ARBA" id="ARBA00006171"/>
    </source>
</evidence>
<evidence type="ECO:0000256" key="3">
    <source>
        <dbReference type="ARBA" id="ARBA00022723"/>
    </source>
</evidence>
<proteinExistence type="inferred from homology"/>
<accession>A0A1J7BUE9</accession>
<dbReference type="Proteomes" id="UP000243342">
    <property type="component" value="Unassembled WGS sequence"/>
</dbReference>
<evidence type="ECO:0000256" key="4">
    <source>
        <dbReference type="ARBA" id="ARBA00022842"/>
    </source>
</evidence>
<organism evidence="6 7">
    <name type="scientific">Mangrovactinospora gilvigrisea</name>
    <dbReference type="NCBI Taxonomy" id="1428644"/>
    <lineage>
        <taxon>Bacteria</taxon>
        <taxon>Bacillati</taxon>
        <taxon>Actinomycetota</taxon>
        <taxon>Actinomycetes</taxon>
        <taxon>Kitasatosporales</taxon>
        <taxon>Streptomycetaceae</taxon>
        <taxon>Mangrovactinospora</taxon>
    </lineage>
</organism>
<dbReference type="Gene3D" id="3.40.50.1000">
    <property type="entry name" value="HAD superfamily/HAD-like"/>
    <property type="match status" value="1"/>
</dbReference>
<dbReference type="InterPro" id="IPR023214">
    <property type="entry name" value="HAD_sf"/>
</dbReference>
<evidence type="ECO:0000256" key="5">
    <source>
        <dbReference type="ARBA" id="ARBA00023277"/>
    </source>
</evidence>
<evidence type="ECO:0000313" key="7">
    <source>
        <dbReference type="Proteomes" id="UP000243342"/>
    </source>
</evidence>
<dbReference type="AlphaFoldDB" id="A0A1J7BUE9"/>
<protein>
    <recommendedName>
        <fullName evidence="8">Hydrolase</fullName>
    </recommendedName>
</protein>
<dbReference type="InterPro" id="IPR036412">
    <property type="entry name" value="HAD-like_sf"/>
</dbReference>
<dbReference type="PANTHER" id="PTHR46193:SF18">
    <property type="entry name" value="HEXITOL PHOSPHATASE B"/>
    <property type="match status" value="1"/>
</dbReference>
<reference evidence="6 7" key="1">
    <citation type="submission" date="2016-10" db="EMBL/GenBank/DDBJ databases">
        <title>Genome sequence of Streptomyces gilvigriseus MUSC 26.</title>
        <authorList>
            <person name="Lee L.-H."/>
            <person name="Ser H.-L."/>
        </authorList>
    </citation>
    <scope>NUCLEOTIDE SEQUENCE [LARGE SCALE GENOMIC DNA]</scope>
    <source>
        <strain evidence="6 7">MUSC 26</strain>
    </source>
</reference>
<dbReference type="OrthoDB" id="3414047at2"/>
<evidence type="ECO:0008006" key="8">
    <source>
        <dbReference type="Google" id="ProtNLM"/>
    </source>
</evidence>
<dbReference type="GO" id="GO:0003824">
    <property type="term" value="F:catalytic activity"/>
    <property type="evidence" value="ECO:0007669"/>
    <property type="project" value="UniProtKB-ARBA"/>
</dbReference>
<name>A0A1J7BUE9_9ACTN</name>
<gene>
    <name evidence="6" type="ORF">BIV57_12940</name>
</gene>
<keyword evidence="5" id="KW-0119">Carbohydrate metabolism</keyword>
<dbReference type="Pfam" id="PF00702">
    <property type="entry name" value="Hydrolase"/>
    <property type="match status" value="1"/>
</dbReference>
<keyword evidence="3" id="KW-0479">Metal-binding</keyword>
<comment type="caution">
    <text evidence="6">The sequence shown here is derived from an EMBL/GenBank/DDBJ whole genome shotgun (WGS) entry which is preliminary data.</text>
</comment>
<comment type="similarity">
    <text evidence="2">Belongs to the HAD-like hydrolase superfamily. CbbY/CbbZ/Gph/YieH family.</text>
</comment>
<dbReference type="InterPro" id="IPR023198">
    <property type="entry name" value="PGP-like_dom2"/>
</dbReference>
<comment type="cofactor">
    <cofactor evidence="1">
        <name>Mg(2+)</name>
        <dbReference type="ChEBI" id="CHEBI:18420"/>
    </cofactor>
</comment>
<dbReference type="PANTHER" id="PTHR46193">
    <property type="entry name" value="6-PHOSPHOGLUCONATE PHOSPHATASE"/>
    <property type="match status" value="1"/>
</dbReference>
<keyword evidence="4" id="KW-0460">Magnesium</keyword>
<dbReference type="SUPFAM" id="SSF56784">
    <property type="entry name" value="HAD-like"/>
    <property type="match status" value="1"/>
</dbReference>
<dbReference type="NCBIfam" id="TIGR01509">
    <property type="entry name" value="HAD-SF-IA-v3"/>
    <property type="match status" value="1"/>
</dbReference>
<keyword evidence="7" id="KW-1185">Reference proteome</keyword>
<dbReference type="EMBL" id="MLCF01000064">
    <property type="protein sequence ID" value="OIV37089.1"/>
    <property type="molecule type" value="Genomic_DNA"/>
</dbReference>
<evidence type="ECO:0000313" key="6">
    <source>
        <dbReference type="EMBL" id="OIV37089.1"/>
    </source>
</evidence>
<dbReference type="InterPro" id="IPR051600">
    <property type="entry name" value="Beta-PGM-like"/>
</dbReference>
<evidence type="ECO:0000256" key="1">
    <source>
        <dbReference type="ARBA" id="ARBA00001946"/>
    </source>
</evidence>